<accession>A0A7R9PAB3</accession>
<gene>
    <name evidence="2" type="ORF">TCMB3V08_LOCUS8078</name>
</gene>
<dbReference type="InterPro" id="IPR004198">
    <property type="entry name" value="Znf_C5HC2"/>
</dbReference>
<dbReference type="EMBL" id="OE183250">
    <property type="protein sequence ID" value="CAD7575487.1"/>
    <property type="molecule type" value="Genomic_DNA"/>
</dbReference>
<reference evidence="2" key="1">
    <citation type="submission" date="2020-11" db="EMBL/GenBank/DDBJ databases">
        <authorList>
            <person name="Tran Van P."/>
        </authorList>
    </citation>
    <scope>NUCLEOTIDE SEQUENCE</scope>
</reference>
<name>A0A7R9PAB3_TIMCA</name>
<feature type="domain" description="Zinc finger C5HC2-type" evidence="1">
    <location>
        <begin position="89"/>
        <end position="143"/>
    </location>
</feature>
<proteinExistence type="predicted"/>
<protein>
    <submittedName>
        <fullName evidence="2">(California timema) hypothetical protein</fullName>
    </submittedName>
</protein>
<sequence>MYDIQESCESSMVSLERLLFSIATDARSHVEVLRQVLPMVVRIRQQELSYRQELSTLGLKMSERLPLPEASGKRRKSRPARDEEGDYECEICRANLFVSLVTNSHEEGVYCLPHAIQLLTNKRHHLKYCKLMYTYDESELDDLIKKIKDKIEVKSQKKSQSRHGSSIVVMNLESFLQCRDTVNGYIVCWDATPYIVVNLIRMEEGRDNDKHKNIEKELRRKAG</sequence>
<dbReference type="AlphaFoldDB" id="A0A7R9PAB3"/>
<evidence type="ECO:0000313" key="2">
    <source>
        <dbReference type="EMBL" id="CAD7575487.1"/>
    </source>
</evidence>
<dbReference type="Pfam" id="PF02928">
    <property type="entry name" value="zf-C5HC2"/>
    <property type="match status" value="1"/>
</dbReference>
<evidence type="ECO:0000259" key="1">
    <source>
        <dbReference type="Pfam" id="PF02928"/>
    </source>
</evidence>
<organism evidence="2">
    <name type="scientific">Timema californicum</name>
    <name type="common">California timema</name>
    <name type="synonym">Walking stick</name>
    <dbReference type="NCBI Taxonomy" id="61474"/>
    <lineage>
        <taxon>Eukaryota</taxon>
        <taxon>Metazoa</taxon>
        <taxon>Ecdysozoa</taxon>
        <taxon>Arthropoda</taxon>
        <taxon>Hexapoda</taxon>
        <taxon>Insecta</taxon>
        <taxon>Pterygota</taxon>
        <taxon>Neoptera</taxon>
        <taxon>Polyneoptera</taxon>
        <taxon>Phasmatodea</taxon>
        <taxon>Timematodea</taxon>
        <taxon>Timematoidea</taxon>
        <taxon>Timematidae</taxon>
        <taxon>Timema</taxon>
    </lineage>
</organism>